<organism evidence="3 4">
    <name type="scientific">Lolium multiflorum</name>
    <name type="common">Italian ryegrass</name>
    <name type="synonym">Lolium perenne subsp. multiflorum</name>
    <dbReference type="NCBI Taxonomy" id="4521"/>
    <lineage>
        <taxon>Eukaryota</taxon>
        <taxon>Viridiplantae</taxon>
        <taxon>Streptophyta</taxon>
        <taxon>Embryophyta</taxon>
        <taxon>Tracheophyta</taxon>
        <taxon>Spermatophyta</taxon>
        <taxon>Magnoliopsida</taxon>
        <taxon>Liliopsida</taxon>
        <taxon>Poales</taxon>
        <taxon>Poaceae</taxon>
        <taxon>BOP clade</taxon>
        <taxon>Pooideae</taxon>
        <taxon>Poodae</taxon>
        <taxon>Poeae</taxon>
        <taxon>Poeae Chloroplast Group 2 (Poeae type)</taxon>
        <taxon>Loliodinae</taxon>
        <taxon>Loliinae</taxon>
        <taxon>Lolium</taxon>
    </lineage>
</organism>
<evidence type="ECO:0000259" key="1">
    <source>
        <dbReference type="Pfam" id="PF08387"/>
    </source>
</evidence>
<reference evidence="3" key="1">
    <citation type="submission" date="2023-07" db="EMBL/GenBank/DDBJ databases">
        <title>A chromosome-level genome assembly of Lolium multiflorum.</title>
        <authorList>
            <person name="Chen Y."/>
            <person name="Copetti D."/>
            <person name="Kolliker R."/>
            <person name="Studer B."/>
        </authorList>
    </citation>
    <scope>NUCLEOTIDE SEQUENCE</scope>
    <source>
        <strain evidence="3">02402/16</strain>
        <tissue evidence="3">Leaf</tissue>
    </source>
</reference>
<name>A0AAD8U258_LOLMU</name>
<gene>
    <name evidence="3" type="ORF">QYE76_015193</name>
</gene>
<proteinExistence type="predicted"/>
<evidence type="ECO:0000259" key="2">
    <source>
        <dbReference type="Pfam" id="PF24758"/>
    </source>
</evidence>
<dbReference type="InterPro" id="IPR055411">
    <property type="entry name" value="LRR_FXL15/At3g58940/PEG3-like"/>
</dbReference>
<protein>
    <recommendedName>
        <fullName evidence="5">FBD domain-containing protein</fullName>
    </recommendedName>
</protein>
<dbReference type="InterPro" id="IPR055302">
    <property type="entry name" value="F-box_dom-containing"/>
</dbReference>
<dbReference type="Gene3D" id="3.80.10.10">
    <property type="entry name" value="Ribonuclease Inhibitor"/>
    <property type="match status" value="1"/>
</dbReference>
<dbReference type="EMBL" id="JAUUTY010000001">
    <property type="protein sequence ID" value="KAK1698496.1"/>
    <property type="molecule type" value="Genomic_DNA"/>
</dbReference>
<dbReference type="PANTHER" id="PTHR32141">
    <property type="match status" value="1"/>
</dbReference>
<comment type="caution">
    <text evidence="3">The sequence shown here is derived from an EMBL/GenBank/DDBJ whole genome shotgun (WGS) entry which is preliminary data.</text>
</comment>
<evidence type="ECO:0000313" key="4">
    <source>
        <dbReference type="Proteomes" id="UP001231189"/>
    </source>
</evidence>
<accession>A0AAD8U258</accession>
<dbReference type="Proteomes" id="UP001231189">
    <property type="component" value="Unassembled WGS sequence"/>
</dbReference>
<dbReference type="PANTHER" id="PTHR32141:SF117">
    <property type="entry name" value="FBD DOMAIN-CONTAINING PROTEIN"/>
    <property type="match status" value="1"/>
</dbReference>
<feature type="domain" description="FBD" evidence="1">
    <location>
        <begin position="221"/>
        <end position="261"/>
    </location>
</feature>
<evidence type="ECO:0008006" key="5">
    <source>
        <dbReference type="Google" id="ProtNLM"/>
    </source>
</evidence>
<sequence length="327" mass="37699">MQPLPAAAFRFSETLLVATIGDCHFPDDTVEALHFPKLKKLAFQRVHISERSLHNIIDRACPALECLLISKSFGFRCVQINSITLKSIGVCDSYEKRGIEFKELIIENAPHLERLLQVGITFGLHVSVISAPKLETLGCLTDCTFGPTKLVLDSIVIQGLHVDSLVTAVHTIKILSVDMHTLSLGVVINLMRCFPCLEKLYIESRGPGETNLWRRKHRDLIRSLDIRVKKIYWQYYRGIKSHVDFATFFVLNAKVLELMTLEVHEDDYNEEFIAEQRRKLQLDSKASRGVRFHFTPEWSHHSSWCFHVHDLDLADPFERKEPYKFRE</sequence>
<dbReference type="AlphaFoldDB" id="A0AAD8U258"/>
<evidence type="ECO:0000313" key="3">
    <source>
        <dbReference type="EMBL" id="KAK1698496.1"/>
    </source>
</evidence>
<feature type="domain" description="F-box/LRR-repeat protein 15/At3g58940/PEG3-like LRR" evidence="2">
    <location>
        <begin position="2"/>
        <end position="202"/>
    </location>
</feature>
<dbReference type="Pfam" id="PF24758">
    <property type="entry name" value="LRR_At5g56370"/>
    <property type="match status" value="1"/>
</dbReference>
<dbReference type="InterPro" id="IPR006566">
    <property type="entry name" value="FBD"/>
</dbReference>
<dbReference type="InterPro" id="IPR032675">
    <property type="entry name" value="LRR_dom_sf"/>
</dbReference>
<dbReference type="Pfam" id="PF08387">
    <property type="entry name" value="FBD"/>
    <property type="match status" value="1"/>
</dbReference>
<keyword evidence="4" id="KW-1185">Reference proteome</keyword>